<evidence type="ECO:0000256" key="5">
    <source>
        <dbReference type="ARBA" id="ARBA00023239"/>
    </source>
</evidence>
<sequence>MATRSSRLSLAILLVLGADAGLCAAQDYDFFYLVLQWPGSYCDTKQSCCYPKSGKPAADFGIHGLWPNRDDGRYPRNCNPDSYFFPGSDLLSSLRAHWPVLACPSNDGVRYWGQARHRGCGQIKDGTPRTCAAHVLGALTLGQIKDAIRQGTGFEPYVECNSDESGNSQLLHLYFCVDAAGSHSTSAAEEITENTVAAAKQLLQSSETNRVIECPVLPHVSRIIGILSFSPEPSVSTFILCACPFNLQLRWRCLPPAAAVPRNSPASEARDWATLPHDALLEVFLRPDARDIMWSTEVLCKAWHRVTVEEPMLWRRVDMTAGPGERPPD</sequence>
<reference evidence="9 10" key="1">
    <citation type="journal article" date="2019" name="Sci. Rep.">
        <title>A high-quality genome of Eragrostis curvula grass provides insights into Poaceae evolution and supports new strategies to enhance forage quality.</title>
        <authorList>
            <person name="Carballo J."/>
            <person name="Santos B.A.C.M."/>
            <person name="Zappacosta D."/>
            <person name="Garbus I."/>
            <person name="Selva J.P."/>
            <person name="Gallo C.A."/>
            <person name="Diaz A."/>
            <person name="Albertini E."/>
            <person name="Caccamo M."/>
            <person name="Echenique V."/>
        </authorList>
    </citation>
    <scope>NUCLEOTIDE SEQUENCE [LARGE SCALE GENOMIC DNA]</scope>
    <source>
        <strain evidence="10">cv. Victoria</strain>
        <tissue evidence="9">Leaf</tissue>
    </source>
</reference>
<dbReference type="Gene3D" id="1.20.1280.50">
    <property type="match status" value="1"/>
</dbReference>
<dbReference type="Gramene" id="TVU02055">
    <property type="protein sequence ID" value="TVU02055"/>
    <property type="gene ID" value="EJB05_52421"/>
</dbReference>
<proteinExistence type="inferred from homology"/>
<name>A0A5J9SSU1_9POAL</name>
<keyword evidence="5" id="KW-0456">Lyase</keyword>
<feature type="domain" description="F-box" evidence="8">
    <location>
        <begin position="269"/>
        <end position="317"/>
    </location>
</feature>
<dbReference type="GO" id="GO:0003723">
    <property type="term" value="F:RNA binding"/>
    <property type="evidence" value="ECO:0007669"/>
    <property type="project" value="InterPro"/>
</dbReference>
<evidence type="ECO:0000256" key="4">
    <source>
        <dbReference type="ARBA" id="ARBA00022801"/>
    </source>
</evidence>
<dbReference type="Proteomes" id="UP000324897">
    <property type="component" value="Unassembled WGS sequence"/>
</dbReference>
<evidence type="ECO:0000313" key="10">
    <source>
        <dbReference type="Proteomes" id="UP000324897"/>
    </source>
</evidence>
<comment type="caution">
    <text evidence="9">The sequence shown here is derived from an EMBL/GenBank/DDBJ whole genome shotgun (WGS) entry which is preliminary data.</text>
</comment>
<feature type="chain" id="PRO_5023913702" description="F-box domain-containing protein" evidence="7">
    <location>
        <begin position="26"/>
        <end position="329"/>
    </location>
</feature>
<keyword evidence="3" id="KW-0255">Endonuclease</keyword>
<dbReference type="Gene3D" id="3.90.730.10">
    <property type="entry name" value="Ribonuclease T2-like"/>
    <property type="match status" value="2"/>
</dbReference>
<dbReference type="InterPro" id="IPR018188">
    <property type="entry name" value="RNase_T2_His_AS_1"/>
</dbReference>
<dbReference type="SUPFAM" id="SSF81383">
    <property type="entry name" value="F-box domain"/>
    <property type="match status" value="1"/>
</dbReference>
<evidence type="ECO:0000256" key="3">
    <source>
        <dbReference type="ARBA" id="ARBA00022759"/>
    </source>
</evidence>
<protein>
    <recommendedName>
        <fullName evidence="8">F-box domain-containing protein</fullName>
    </recommendedName>
</protein>
<dbReference type="GO" id="GO:0033897">
    <property type="term" value="F:ribonuclease T2 activity"/>
    <property type="evidence" value="ECO:0007669"/>
    <property type="project" value="InterPro"/>
</dbReference>
<dbReference type="InterPro" id="IPR001810">
    <property type="entry name" value="F-box_dom"/>
</dbReference>
<comment type="similarity">
    <text evidence="1 6">Belongs to the RNase T2 family.</text>
</comment>
<evidence type="ECO:0000259" key="8">
    <source>
        <dbReference type="PROSITE" id="PS50181"/>
    </source>
</evidence>
<dbReference type="GO" id="GO:0016787">
    <property type="term" value="F:hydrolase activity"/>
    <property type="evidence" value="ECO:0007669"/>
    <property type="project" value="UniProtKB-KW"/>
</dbReference>
<organism evidence="9 10">
    <name type="scientific">Eragrostis curvula</name>
    <name type="common">weeping love grass</name>
    <dbReference type="NCBI Taxonomy" id="38414"/>
    <lineage>
        <taxon>Eukaryota</taxon>
        <taxon>Viridiplantae</taxon>
        <taxon>Streptophyta</taxon>
        <taxon>Embryophyta</taxon>
        <taxon>Tracheophyta</taxon>
        <taxon>Spermatophyta</taxon>
        <taxon>Magnoliopsida</taxon>
        <taxon>Liliopsida</taxon>
        <taxon>Poales</taxon>
        <taxon>Poaceae</taxon>
        <taxon>PACMAD clade</taxon>
        <taxon>Chloridoideae</taxon>
        <taxon>Eragrostideae</taxon>
        <taxon>Eragrostidinae</taxon>
        <taxon>Eragrostis</taxon>
    </lineage>
</organism>
<dbReference type="SUPFAM" id="SSF55895">
    <property type="entry name" value="Ribonuclease Rh-like"/>
    <property type="match status" value="1"/>
</dbReference>
<dbReference type="AlphaFoldDB" id="A0A5J9SSU1"/>
<keyword evidence="4" id="KW-0378">Hydrolase</keyword>
<dbReference type="PANTHER" id="PTHR11240:SF75">
    <property type="entry name" value="RIBONUCLEASE 3"/>
    <property type="match status" value="1"/>
</dbReference>
<dbReference type="PANTHER" id="PTHR11240">
    <property type="entry name" value="RIBONUCLEASE T2"/>
    <property type="match status" value="1"/>
</dbReference>
<feature type="non-terminal residue" evidence="9">
    <location>
        <position position="1"/>
    </location>
</feature>
<dbReference type="PROSITE" id="PS00530">
    <property type="entry name" value="RNASE_T2_1"/>
    <property type="match status" value="1"/>
</dbReference>
<keyword evidence="10" id="KW-1185">Reference proteome</keyword>
<dbReference type="InterPro" id="IPR036430">
    <property type="entry name" value="RNase_T2-like_sf"/>
</dbReference>
<dbReference type="InterPro" id="IPR036047">
    <property type="entry name" value="F-box-like_dom_sf"/>
</dbReference>
<accession>A0A5J9SSU1</accession>
<dbReference type="Pfam" id="PF00445">
    <property type="entry name" value="Ribonuclease_T2"/>
    <property type="match status" value="1"/>
</dbReference>
<evidence type="ECO:0000313" key="9">
    <source>
        <dbReference type="EMBL" id="TVU02055.1"/>
    </source>
</evidence>
<dbReference type="GO" id="GO:0005576">
    <property type="term" value="C:extracellular region"/>
    <property type="evidence" value="ECO:0007669"/>
    <property type="project" value="TreeGrafter"/>
</dbReference>
<evidence type="ECO:0000256" key="1">
    <source>
        <dbReference type="ARBA" id="ARBA00007469"/>
    </source>
</evidence>
<keyword evidence="7" id="KW-0732">Signal</keyword>
<dbReference type="InterPro" id="IPR001568">
    <property type="entry name" value="RNase_T2-like"/>
</dbReference>
<dbReference type="GO" id="GO:0006401">
    <property type="term" value="P:RNA catabolic process"/>
    <property type="evidence" value="ECO:0007669"/>
    <property type="project" value="TreeGrafter"/>
</dbReference>
<dbReference type="EMBL" id="RWGY01000361">
    <property type="protein sequence ID" value="TVU02055.1"/>
    <property type="molecule type" value="Genomic_DNA"/>
</dbReference>
<dbReference type="OrthoDB" id="435754at2759"/>
<dbReference type="Pfam" id="PF12937">
    <property type="entry name" value="F-box-like"/>
    <property type="match status" value="1"/>
</dbReference>
<keyword evidence="2" id="KW-0540">Nuclease</keyword>
<evidence type="ECO:0000256" key="6">
    <source>
        <dbReference type="RuleBase" id="RU004328"/>
    </source>
</evidence>
<dbReference type="PROSITE" id="PS50181">
    <property type="entry name" value="FBOX"/>
    <property type="match status" value="1"/>
</dbReference>
<evidence type="ECO:0000256" key="7">
    <source>
        <dbReference type="SAM" id="SignalP"/>
    </source>
</evidence>
<evidence type="ECO:0000256" key="2">
    <source>
        <dbReference type="ARBA" id="ARBA00022722"/>
    </source>
</evidence>
<feature type="signal peptide" evidence="7">
    <location>
        <begin position="1"/>
        <end position="25"/>
    </location>
</feature>
<gene>
    <name evidence="9" type="ORF">EJB05_52421</name>
</gene>